<dbReference type="NCBIfam" id="TIGR04085">
    <property type="entry name" value="rSAM_more_4Fe4S"/>
    <property type="match status" value="1"/>
</dbReference>
<sequence length="425" mass="49096">MKYSLYNTHFPYKQHIVICNTITLGYIVLTQDLHNLIVELQVEELQKMHNSLYVAFIDKGIIIEDSVDEHLKLREIENSADFSKDSYHLIINPTLDCNFKCWYCFENKHKGSVMSESVLTNVCAHIRRILKEQDLKKFTLSFFGGEPLLYYKRVAFPLIQELNKHKKDVIANIHFTTNGFLLSEKIITQMKLLGVSSLQITLDGDKAHHDKTRYGNSGGSFDRIMSNIQLAINNNIDVIARFNFTKENIWGIHSVLEILSSFSNKERITIAINRVWQDEDEKCSISQKKKIDDEIDRIKRSIIELGMQDVPKELGIAFVNSCYADKKNESLINYDGNVFKCNARDFTKERQLGKLMPDGSILWNEKESVWMASKLDDPICLKCFLVPICGGGCRRILFETSGRHYCLYNDDIEEKNKVLLELLKS</sequence>
<dbReference type="SFLD" id="SFLDG01067">
    <property type="entry name" value="SPASM/twitch_domain_containing"/>
    <property type="match status" value="1"/>
</dbReference>
<evidence type="ECO:0000256" key="1">
    <source>
        <dbReference type="ARBA" id="ARBA00001966"/>
    </source>
</evidence>
<evidence type="ECO:0000313" key="9">
    <source>
        <dbReference type="Proteomes" id="UP000004295"/>
    </source>
</evidence>
<keyword evidence="4" id="KW-0479">Metal-binding</keyword>
<dbReference type="eggNOG" id="COG0641">
    <property type="taxonomic scope" value="Bacteria"/>
</dbReference>
<dbReference type="EMBL" id="ACNN01000012">
    <property type="protein sequence ID" value="EEN83228.1"/>
    <property type="molecule type" value="Genomic_DNA"/>
</dbReference>
<name>C3J992_POREA</name>
<evidence type="ECO:0000259" key="7">
    <source>
        <dbReference type="PROSITE" id="PS51918"/>
    </source>
</evidence>
<keyword evidence="5" id="KW-0408">Iron</keyword>
<keyword evidence="9" id="KW-1185">Reference proteome</keyword>
<evidence type="ECO:0000256" key="2">
    <source>
        <dbReference type="ARBA" id="ARBA00022485"/>
    </source>
</evidence>
<dbReference type="GO" id="GO:0003824">
    <property type="term" value="F:catalytic activity"/>
    <property type="evidence" value="ECO:0007669"/>
    <property type="project" value="InterPro"/>
</dbReference>
<keyword evidence="3" id="KW-0949">S-adenosyl-L-methionine</keyword>
<keyword evidence="2" id="KW-0004">4Fe-4S</keyword>
<dbReference type="PROSITE" id="PS51918">
    <property type="entry name" value="RADICAL_SAM"/>
    <property type="match status" value="1"/>
</dbReference>
<protein>
    <submittedName>
        <fullName evidence="8">Radical SAM domain protein</fullName>
    </submittedName>
</protein>
<proteinExistence type="predicted"/>
<accession>C3J992</accession>
<evidence type="ECO:0000256" key="5">
    <source>
        <dbReference type="ARBA" id="ARBA00023004"/>
    </source>
</evidence>
<reference evidence="8 9" key="1">
    <citation type="submission" date="2009-04" db="EMBL/GenBank/DDBJ databases">
        <authorList>
            <person name="Sebastian Y."/>
            <person name="Madupu R."/>
            <person name="Durkin A.S."/>
            <person name="Torralba M."/>
            <person name="Methe B."/>
            <person name="Sutton G.G."/>
            <person name="Strausberg R.L."/>
            <person name="Nelson K.E."/>
        </authorList>
    </citation>
    <scope>NUCLEOTIDE SEQUENCE [LARGE SCALE GENOMIC DNA]</scope>
    <source>
        <strain evidence="9">ATCC 35406 / BCRC 14492 / JCM 8526 / NCTC 13058 / HG 370</strain>
    </source>
</reference>
<organism evidence="8 9">
    <name type="scientific">Porphyromonas endodontalis (strain ATCC 35406 / DSM 24491 / JCM 8526 / CCUG 16442 / BCRC 14492 / NCTC 13058 / HG 370)</name>
    <name type="common">Bacteroides endodontalis</name>
    <dbReference type="NCBI Taxonomy" id="553175"/>
    <lineage>
        <taxon>Bacteria</taxon>
        <taxon>Pseudomonadati</taxon>
        <taxon>Bacteroidota</taxon>
        <taxon>Bacteroidia</taxon>
        <taxon>Bacteroidales</taxon>
        <taxon>Porphyromonadaceae</taxon>
        <taxon>Porphyromonas</taxon>
    </lineage>
</organism>
<dbReference type="GO" id="GO:0051539">
    <property type="term" value="F:4 iron, 4 sulfur cluster binding"/>
    <property type="evidence" value="ECO:0007669"/>
    <property type="project" value="UniProtKB-KW"/>
</dbReference>
<dbReference type="Gene3D" id="3.20.20.70">
    <property type="entry name" value="Aldolase class I"/>
    <property type="match status" value="1"/>
</dbReference>
<dbReference type="SFLD" id="SFLDS00029">
    <property type="entry name" value="Radical_SAM"/>
    <property type="match status" value="1"/>
</dbReference>
<dbReference type="AlphaFoldDB" id="C3J992"/>
<evidence type="ECO:0000256" key="6">
    <source>
        <dbReference type="ARBA" id="ARBA00023014"/>
    </source>
</evidence>
<dbReference type="Pfam" id="PF04055">
    <property type="entry name" value="Radical_SAM"/>
    <property type="match status" value="1"/>
</dbReference>
<evidence type="ECO:0000256" key="3">
    <source>
        <dbReference type="ARBA" id="ARBA00022691"/>
    </source>
</evidence>
<dbReference type="CDD" id="cd01335">
    <property type="entry name" value="Radical_SAM"/>
    <property type="match status" value="1"/>
</dbReference>
<keyword evidence="6" id="KW-0411">Iron-sulfur</keyword>
<dbReference type="PANTHER" id="PTHR43787">
    <property type="entry name" value="FEMO COFACTOR BIOSYNTHESIS PROTEIN NIFB-RELATED"/>
    <property type="match status" value="1"/>
</dbReference>
<comment type="caution">
    <text evidence="8">The sequence shown here is derived from an EMBL/GenBank/DDBJ whole genome shotgun (WGS) entry which is preliminary data.</text>
</comment>
<dbReference type="InterPro" id="IPR013785">
    <property type="entry name" value="Aldolase_TIM"/>
</dbReference>
<dbReference type="InterPro" id="IPR007197">
    <property type="entry name" value="rSAM"/>
</dbReference>
<dbReference type="PANTHER" id="PTHR43787:SF3">
    <property type="entry name" value="ARYLSULFATASE REGULATORY PROTEIN"/>
    <property type="match status" value="1"/>
</dbReference>
<evidence type="ECO:0000256" key="4">
    <source>
        <dbReference type="ARBA" id="ARBA00022723"/>
    </source>
</evidence>
<gene>
    <name evidence="8" type="ORF">POREN0001_1032</name>
</gene>
<dbReference type="STRING" id="553175.POREN0001_1032"/>
<dbReference type="Proteomes" id="UP000004295">
    <property type="component" value="Unassembled WGS sequence"/>
</dbReference>
<evidence type="ECO:0000313" key="8">
    <source>
        <dbReference type="EMBL" id="EEN83228.1"/>
    </source>
</evidence>
<dbReference type="InterPro" id="IPR058240">
    <property type="entry name" value="rSAM_sf"/>
</dbReference>
<dbReference type="SUPFAM" id="SSF102114">
    <property type="entry name" value="Radical SAM enzymes"/>
    <property type="match status" value="1"/>
</dbReference>
<dbReference type="GeneID" id="93366387"/>
<dbReference type="RefSeq" id="WP_004332856.1">
    <property type="nucleotide sequence ID" value="NZ_ACNN01000012.1"/>
</dbReference>
<dbReference type="GO" id="GO:0046872">
    <property type="term" value="F:metal ion binding"/>
    <property type="evidence" value="ECO:0007669"/>
    <property type="project" value="UniProtKB-KW"/>
</dbReference>
<dbReference type="UniPathway" id="UPA00782"/>
<dbReference type="InterPro" id="IPR023885">
    <property type="entry name" value="4Fe4S-binding_SPASM_dom"/>
</dbReference>
<feature type="domain" description="Radical SAM core" evidence="7">
    <location>
        <begin position="83"/>
        <end position="308"/>
    </location>
</feature>
<comment type="cofactor">
    <cofactor evidence="1">
        <name>[4Fe-4S] cluster</name>
        <dbReference type="ChEBI" id="CHEBI:49883"/>
    </cofactor>
</comment>